<evidence type="ECO:0000259" key="5">
    <source>
        <dbReference type="Pfam" id="PF17863"/>
    </source>
</evidence>
<evidence type="ECO:0000256" key="2">
    <source>
        <dbReference type="ARBA" id="ARBA00022840"/>
    </source>
</evidence>
<dbReference type="AlphaFoldDB" id="A0A0C2CK47"/>
<dbReference type="InterPro" id="IPR050764">
    <property type="entry name" value="CbbQ/NirQ/NorQ/GpvN"/>
</dbReference>
<dbReference type="FunFam" id="3.40.50.300:FF:000640">
    <property type="entry name" value="MoxR family ATPase"/>
    <property type="match status" value="1"/>
</dbReference>
<dbReference type="EMBL" id="JMCC02000224">
    <property type="protein sequence ID" value="KIG11606.1"/>
    <property type="molecule type" value="Genomic_DNA"/>
</dbReference>
<evidence type="ECO:0000256" key="1">
    <source>
        <dbReference type="ARBA" id="ARBA00022741"/>
    </source>
</evidence>
<dbReference type="CDD" id="cd00009">
    <property type="entry name" value="AAA"/>
    <property type="match status" value="1"/>
</dbReference>
<comment type="similarity">
    <text evidence="3">Belongs to the MoxR family.</text>
</comment>
<feature type="domain" description="ChlI/MoxR AAA lid" evidence="5">
    <location>
        <begin position="304"/>
        <end position="368"/>
    </location>
</feature>
<feature type="domain" description="ATPase AAA-3" evidence="4">
    <location>
        <begin position="94"/>
        <end position="224"/>
    </location>
</feature>
<dbReference type="Gene3D" id="1.10.8.80">
    <property type="entry name" value="Magnesium chelatase subunit I, C-Terminal domain"/>
    <property type="match status" value="1"/>
</dbReference>
<proteinExistence type="inferred from homology"/>
<organism evidence="6 7">
    <name type="scientific">Enhygromyxa salina</name>
    <dbReference type="NCBI Taxonomy" id="215803"/>
    <lineage>
        <taxon>Bacteria</taxon>
        <taxon>Pseudomonadati</taxon>
        <taxon>Myxococcota</taxon>
        <taxon>Polyangia</taxon>
        <taxon>Nannocystales</taxon>
        <taxon>Nannocystaceae</taxon>
        <taxon>Enhygromyxa</taxon>
    </lineage>
</organism>
<evidence type="ECO:0000256" key="3">
    <source>
        <dbReference type="ARBA" id="ARBA00061607"/>
    </source>
</evidence>
<dbReference type="GO" id="GO:0005524">
    <property type="term" value="F:ATP binding"/>
    <property type="evidence" value="ECO:0007669"/>
    <property type="project" value="UniProtKB-KW"/>
</dbReference>
<evidence type="ECO:0000313" key="7">
    <source>
        <dbReference type="Proteomes" id="UP000031599"/>
    </source>
</evidence>
<keyword evidence="1" id="KW-0547">Nucleotide-binding</keyword>
<name>A0A0C2CK47_9BACT</name>
<dbReference type="GO" id="GO:0016887">
    <property type="term" value="F:ATP hydrolysis activity"/>
    <property type="evidence" value="ECO:0007669"/>
    <property type="project" value="InterPro"/>
</dbReference>
<dbReference type="PANTHER" id="PTHR42759:SF1">
    <property type="entry name" value="MAGNESIUM-CHELATASE SUBUNIT CHLD"/>
    <property type="match status" value="1"/>
</dbReference>
<dbReference type="InterPro" id="IPR041628">
    <property type="entry name" value="ChlI/MoxR_AAA_lid"/>
</dbReference>
<protein>
    <submittedName>
        <fullName evidence="6">MoxR-like ATPase in aerotolerance operon</fullName>
    </submittedName>
</protein>
<dbReference type="InterPro" id="IPR027417">
    <property type="entry name" value="P-loop_NTPase"/>
</dbReference>
<dbReference type="Gene3D" id="3.40.50.300">
    <property type="entry name" value="P-loop containing nucleotide triphosphate hydrolases"/>
    <property type="match status" value="1"/>
</dbReference>
<sequence>MLSRLGFAATGHILLPRPPAMGSTASTEQAALRTAGRHPRTEIMTSAYDIRVKNELVERESEFVDRLFSEVQKVIVGQRDMVERVFMGLICGGHVLLEGAPGLAKTLTVNTLARCMQLDFKRVQFTPDLLPSDVLGTVIYNHQKGEFTNKQGPIFTNLLLADEINRAPAKVQSALLEAMAERNVTIGDTTYPLGRPFLVLATQNPIEQEGTYNLPEAQLDRFMFKIRVSYPNPEEELSIIDRVAVPGEVRIPKVEPIITAEDIANVGRVLEQIIVERPVREYIVSVVGATREPAGAQLPALTPFIDFGASPRASIALFQAARAHAFLRRRGYVSPEDVKAVAPDVLRHRVILSYEAEAEGKTVEEIVRVILEHVHVP</sequence>
<dbReference type="Pfam" id="PF07726">
    <property type="entry name" value="AAA_3"/>
    <property type="match status" value="1"/>
</dbReference>
<dbReference type="PIRSF" id="PIRSF002849">
    <property type="entry name" value="AAA_ATPase_chaperone_MoxR_prd"/>
    <property type="match status" value="1"/>
</dbReference>
<dbReference type="Proteomes" id="UP000031599">
    <property type="component" value="Unassembled WGS sequence"/>
</dbReference>
<keyword evidence="2" id="KW-0067">ATP-binding</keyword>
<evidence type="ECO:0000313" key="6">
    <source>
        <dbReference type="EMBL" id="KIG11606.1"/>
    </source>
</evidence>
<evidence type="ECO:0000259" key="4">
    <source>
        <dbReference type="Pfam" id="PF07726"/>
    </source>
</evidence>
<comment type="caution">
    <text evidence="6">The sequence shown here is derived from an EMBL/GenBank/DDBJ whole genome shotgun (WGS) entry which is preliminary data.</text>
</comment>
<dbReference type="Pfam" id="PF17863">
    <property type="entry name" value="AAA_lid_2"/>
    <property type="match status" value="1"/>
</dbReference>
<dbReference type="InterPro" id="IPR011703">
    <property type="entry name" value="ATPase_AAA-3"/>
</dbReference>
<dbReference type="SUPFAM" id="SSF52540">
    <property type="entry name" value="P-loop containing nucleoside triphosphate hydrolases"/>
    <property type="match status" value="1"/>
</dbReference>
<accession>A0A0C2CK47</accession>
<dbReference type="PANTHER" id="PTHR42759">
    <property type="entry name" value="MOXR FAMILY PROTEIN"/>
    <property type="match status" value="1"/>
</dbReference>
<gene>
    <name evidence="6" type="ORF">DB30_03120</name>
</gene>
<reference evidence="6 7" key="1">
    <citation type="submission" date="2014-12" db="EMBL/GenBank/DDBJ databases">
        <title>Genome assembly of Enhygromyxa salina DSM 15201.</title>
        <authorList>
            <person name="Sharma G."/>
            <person name="Subramanian S."/>
        </authorList>
    </citation>
    <scope>NUCLEOTIDE SEQUENCE [LARGE SCALE GENOMIC DNA]</scope>
    <source>
        <strain evidence="6 7">DSM 15201</strain>
    </source>
</reference>